<gene>
    <name evidence="2" type="ORF">E4U03_07095</name>
</gene>
<name>A0A4Y9F436_9MICC</name>
<dbReference type="InterPro" id="IPR052345">
    <property type="entry name" value="Rad_response_metalloprotease"/>
</dbReference>
<reference evidence="2 3" key="1">
    <citation type="submission" date="2019-03" db="EMBL/GenBank/DDBJ databases">
        <title>Diversity of the mouse oral microbiome.</title>
        <authorList>
            <person name="Joseph S."/>
            <person name="Aduse-Opoku J."/>
            <person name="Curtis M."/>
            <person name="Wade W."/>
            <person name="Hashim A."/>
        </authorList>
    </citation>
    <scope>NUCLEOTIDE SEQUENCE [LARGE SCALE GENOMIC DNA]</scope>
    <source>
        <strain evidence="3">irhom_31</strain>
    </source>
</reference>
<evidence type="ECO:0000313" key="3">
    <source>
        <dbReference type="Proteomes" id="UP000297951"/>
    </source>
</evidence>
<evidence type="ECO:0000313" key="2">
    <source>
        <dbReference type="EMBL" id="TFU22190.1"/>
    </source>
</evidence>
<protein>
    <submittedName>
        <fullName evidence="2">ImmA/IrrE family metallo-endopeptidase</fullName>
    </submittedName>
</protein>
<accession>A0A4Y9F436</accession>
<dbReference type="RefSeq" id="WP_135012831.1">
    <property type="nucleotide sequence ID" value="NZ_JADGLK010000021.1"/>
</dbReference>
<dbReference type="PANTHER" id="PTHR43236:SF1">
    <property type="entry name" value="BLL7220 PROTEIN"/>
    <property type="match status" value="1"/>
</dbReference>
<dbReference type="Gene3D" id="1.10.10.2910">
    <property type="match status" value="1"/>
</dbReference>
<comment type="caution">
    <text evidence="2">The sequence shown here is derived from an EMBL/GenBank/DDBJ whole genome shotgun (WGS) entry which is preliminary data.</text>
</comment>
<dbReference type="OrthoDB" id="9794834at2"/>
<sequence length="176" mass="19722">MSQPKQLHAGDKQLVYQAARQEAAKALEAFGDALTFPVDLRVVSELMYAQKQLDSQLDDISGMILKEPGQPAQILLNAQDSPERQRFTWAHELGHLAERTTLAQDFDYSFVDLRKPGSYSIHEFYADEFAGALLMPAAKISQLQEEGKSLVEMARFFGVSLSALNTRLHRLTVNPE</sequence>
<evidence type="ECO:0000259" key="1">
    <source>
        <dbReference type="Pfam" id="PF06114"/>
    </source>
</evidence>
<dbReference type="EMBL" id="SPQC01000021">
    <property type="protein sequence ID" value="TFU22190.1"/>
    <property type="molecule type" value="Genomic_DNA"/>
</dbReference>
<dbReference type="Pfam" id="PF06114">
    <property type="entry name" value="Peptidase_M78"/>
    <property type="match status" value="1"/>
</dbReference>
<feature type="domain" description="IrrE N-terminal-like" evidence="1">
    <location>
        <begin position="68"/>
        <end position="169"/>
    </location>
</feature>
<dbReference type="Proteomes" id="UP000297951">
    <property type="component" value="Unassembled WGS sequence"/>
</dbReference>
<organism evidence="2 3">
    <name type="scientific">Rothia nasimurium</name>
    <dbReference type="NCBI Taxonomy" id="85336"/>
    <lineage>
        <taxon>Bacteria</taxon>
        <taxon>Bacillati</taxon>
        <taxon>Actinomycetota</taxon>
        <taxon>Actinomycetes</taxon>
        <taxon>Micrococcales</taxon>
        <taxon>Micrococcaceae</taxon>
        <taxon>Rothia</taxon>
    </lineage>
</organism>
<dbReference type="InterPro" id="IPR010359">
    <property type="entry name" value="IrrE_HExxH"/>
</dbReference>
<dbReference type="AlphaFoldDB" id="A0A4Y9F436"/>
<proteinExistence type="predicted"/>
<dbReference type="PANTHER" id="PTHR43236">
    <property type="entry name" value="ANTITOXIN HIGA1"/>
    <property type="match status" value="1"/>
</dbReference>